<sequence length="182" mass="20446">MPIEFTDVSPREAELPLTNFTRAHLGIVSQLEVSARLPELVEAANRARQTAADTLDLFRNTLLPHHAEEEAELFPAVLLACNAAEKERVRPIIERLTSEHRTVEALWKQIEPSIRAAARGSSPEVDAEMMEEIVRKVLRHARYEEVVFLPLAERILSRNGDHMAALGLALHLRHAPLVVGYI</sequence>
<protein>
    <submittedName>
        <fullName evidence="2">Hemerythrin domain-containing protein</fullName>
    </submittedName>
</protein>
<dbReference type="InterPro" id="IPR012312">
    <property type="entry name" value="Hemerythrin-like"/>
</dbReference>
<proteinExistence type="predicted"/>
<dbReference type="EMBL" id="JABFCS010000001">
    <property type="protein sequence ID" value="NNU43320.1"/>
    <property type="molecule type" value="Genomic_DNA"/>
</dbReference>
<evidence type="ECO:0000313" key="2">
    <source>
        <dbReference type="EMBL" id="NNU43320.1"/>
    </source>
</evidence>
<reference evidence="2 3" key="1">
    <citation type="submission" date="2020-05" db="EMBL/GenBank/DDBJ databases">
        <authorList>
            <person name="Khan S.A."/>
            <person name="Jeon C.O."/>
            <person name="Chun B.H."/>
        </authorList>
    </citation>
    <scope>NUCLEOTIDE SEQUENCE [LARGE SCALE GENOMIC DNA]</scope>
    <source>
        <strain evidence="2 3">B156</strain>
    </source>
</reference>
<accession>A0A849K703</accession>
<organism evidence="2 3">
    <name type="scientific">Ramlibacter montanisoli</name>
    <dbReference type="NCBI Taxonomy" id="2732512"/>
    <lineage>
        <taxon>Bacteria</taxon>
        <taxon>Pseudomonadati</taxon>
        <taxon>Pseudomonadota</taxon>
        <taxon>Betaproteobacteria</taxon>
        <taxon>Burkholderiales</taxon>
        <taxon>Comamonadaceae</taxon>
        <taxon>Ramlibacter</taxon>
    </lineage>
</organism>
<dbReference type="Proteomes" id="UP000552954">
    <property type="component" value="Unassembled WGS sequence"/>
</dbReference>
<evidence type="ECO:0000313" key="3">
    <source>
        <dbReference type="Proteomes" id="UP000552954"/>
    </source>
</evidence>
<evidence type="ECO:0000259" key="1">
    <source>
        <dbReference type="Pfam" id="PF01814"/>
    </source>
</evidence>
<dbReference type="Gene3D" id="1.20.120.520">
    <property type="entry name" value="nmb1532 protein domain like"/>
    <property type="match status" value="1"/>
</dbReference>
<dbReference type="RefSeq" id="WP_171558408.1">
    <property type="nucleotide sequence ID" value="NZ_JABFCS010000001.1"/>
</dbReference>
<gene>
    <name evidence="2" type="ORF">HK415_09380</name>
</gene>
<dbReference type="Pfam" id="PF01814">
    <property type="entry name" value="Hemerythrin"/>
    <property type="match status" value="1"/>
</dbReference>
<dbReference type="AlphaFoldDB" id="A0A849K703"/>
<comment type="caution">
    <text evidence="2">The sequence shown here is derived from an EMBL/GenBank/DDBJ whole genome shotgun (WGS) entry which is preliminary data.</text>
</comment>
<keyword evidence="3" id="KW-1185">Reference proteome</keyword>
<name>A0A849K703_9BURK</name>
<feature type="domain" description="Hemerythrin-like" evidence="1">
    <location>
        <begin position="17"/>
        <end position="152"/>
    </location>
</feature>
<reference evidence="2 3" key="2">
    <citation type="submission" date="2020-06" db="EMBL/GenBank/DDBJ databases">
        <title>Ramlibacter rhizophilus sp. nov., isolated from rhizosphere soil of national flower Mugunghwa from South Korea.</title>
        <authorList>
            <person name="Zheng-Fei Y."/>
            <person name="Huan T."/>
        </authorList>
    </citation>
    <scope>NUCLEOTIDE SEQUENCE [LARGE SCALE GENOMIC DNA]</scope>
    <source>
        <strain evidence="2 3">B156</strain>
    </source>
</reference>